<reference evidence="1" key="1">
    <citation type="submission" date="2023-10" db="EMBL/GenBank/DDBJ databases">
        <authorList>
            <person name="Chen Y."/>
            <person name="Shah S."/>
            <person name="Dougan E. K."/>
            <person name="Thang M."/>
            <person name="Chan C."/>
        </authorList>
    </citation>
    <scope>NUCLEOTIDE SEQUENCE [LARGE SCALE GENOMIC DNA]</scope>
</reference>
<dbReference type="SUPFAM" id="SSF48371">
    <property type="entry name" value="ARM repeat"/>
    <property type="match status" value="1"/>
</dbReference>
<gene>
    <name evidence="1" type="ORF">PCOR1329_LOCUS70044</name>
</gene>
<name>A0ABN9WS16_9DINO</name>
<evidence type="ECO:0000313" key="1">
    <source>
        <dbReference type="EMBL" id="CAK0889540.1"/>
    </source>
</evidence>
<dbReference type="Proteomes" id="UP001189429">
    <property type="component" value="Unassembled WGS sequence"/>
</dbReference>
<dbReference type="Gene3D" id="1.25.10.10">
    <property type="entry name" value="Leucine-rich Repeat Variant"/>
    <property type="match status" value="1"/>
</dbReference>
<organism evidence="1 2">
    <name type="scientific">Prorocentrum cordatum</name>
    <dbReference type="NCBI Taxonomy" id="2364126"/>
    <lineage>
        <taxon>Eukaryota</taxon>
        <taxon>Sar</taxon>
        <taxon>Alveolata</taxon>
        <taxon>Dinophyceae</taxon>
        <taxon>Prorocentrales</taxon>
        <taxon>Prorocentraceae</taxon>
        <taxon>Prorocentrum</taxon>
    </lineage>
</organism>
<feature type="non-terminal residue" evidence="1">
    <location>
        <position position="1"/>
    </location>
</feature>
<evidence type="ECO:0008006" key="3">
    <source>
        <dbReference type="Google" id="ProtNLM"/>
    </source>
</evidence>
<protein>
    <recommendedName>
        <fullName evidence="3">Tubulin-specific chaperone D</fullName>
    </recommendedName>
</protein>
<dbReference type="EMBL" id="CAUYUJ010019229">
    <property type="protein sequence ID" value="CAK0889540.1"/>
    <property type="molecule type" value="Genomic_DNA"/>
</dbReference>
<dbReference type="InterPro" id="IPR011989">
    <property type="entry name" value="ARM-like"/>
</dbReference>
<accession>A0ABN9WS16</accession>
<evidence type="ECO:0000313" key="2">
    <source>
        <dbReference type="Proteomes" id="UP001189429"/>
    </source>
</evidence>
<dbReference type="InterPro" id="IPR016024">
    <property type="entry name" value="ARM-type_fold"/>
</dbReference>
<keyword evidence="2" id="KW-1185">Reference proteome</keyword>
<comment type="caution">
    <text evidence="1">The sequence shown here is derived from an EMBL/GenBank/DDBJ whole genome shotgun (WGS) entry which is preliminary data.</text>
</comment>
<proteinExistence type="predicted"/>
<sequence length="677" mass="71935">EERAVALLGNGSWEGRHGGLLLLQECLKLREQGEPCSLDCGSWLDPCLTLLSDKEIRVRTLSGEIVATLCQFGGRELYSAKVAGPLLSSIEGNLSLERDGQAFLDDDEATKALADKLMAGEAAREAKKAASKAGSRASRASSLQSTIYHDTAGWGSLETDVACLRLILERCGPELAPCVAGDGEALEVLLSCTAHLNRFVRGAAFRAIDAVVKSLQSADAAAGGAGGPLLDAAAASTDLLSRMCAGVCDEWANVRMDASVPLRSFMLALGSPERREPYLCEVLPRMCVNRYYVAAGLAAYSQKTWKLVLGAEGKEAVVRWLPSIVPFYILQTKVANSEAREASCKCIGELAARVDPAVVSPHATALFEALLPRLSRRDAWQVKLAACVAVGDLVRAFPEKFNLGAADPKLLHLLSALLADAVWSVREQAAVLLGQLVKLSGDASARAVQGLCLEGLAAASKVPDERKKYGQEDLAALKRERDNDATLHSDQEAIDCCAVGDLDQEDSEQLTEPGKLNLSAVYMQAREEQEALGLDSWERTDGCLYLARELAHCAAWRPRASEGGGAAGACLEELVAHLARAAALRHFVKHLVLLATLWGVLPEIAEAVGAESFRPHLAEFAGALAYSVSCQEGLAADAARRCVCRLGSLLGRQAFSPPALGLDTACADALLACLAPE</sequence>